<dbReference type="EMBL" id="GL883007">
    <property type="protein sequence ID" value="EGG24292.1"/>
    <property type="molecule type" value="Genomic_DNA"/>
</dbReference>
<dbReference type="OrthoDB" id="20012at2759"/>
<dbReference type="RefSeq" id="XP_004362143.1">
    <property type="nucleotide sequence ID" value="XM_004362086.1"/>
</dbReference>
<accession>F4PJ06</accession>
<feature type="region of interest" description="Disordered" evidence="1">
    <location>
        <begin position="817"/>
        <end position="842"/>
    </location>
</feature>
<name>F4PJ06_CACFS</name>
<protein>
    <submittedName>
        <fullName evidence="2">Uncharacterized protein</fullName>
    </submittedName>
</protein>
<feature type="region of interest" description="Disordered" evidence="1">
    <location>
        <begin position="117"/>
        <end position="142"/>
    </location>
</feature>
<feature type="compositionally biased region" description="Low complexity" evidence="1">
    <location>
        <begin position="123"/>
        <end position="137"/>
    </location>
</feature>
<evidence type="ECO:0000313" key="2">
    <source>
        <dbReference type="EMBL" id="EGG24292.1"/>
    </source>
</evidence>
<evidence type="ECO:0000256" key="1">
    <source>
        <dbReference type="SAM" id="MobiDB-lite"/>
    </source>
</evidence>
<gene>
    <name evidence="2" type="ORF">DFA_06442</name>
</gene>
<dbReference type="Proteomes" id="UP000007797">
    <property type="component" value="Unassembled WGS sequence"/>
</dbReference>
<evidence type="ECO:0000313" key="3">
    <source>
        <dbReference type="Proteomes" id="UP000007797"/>
    </source>
</evidence>
<feature type="compositionally biased region" description="Low complexity" evidence="1">
    <location>
        <begin position="829"/>
        <end position="842"/>
    </location>
</feature>
<keyword evidence="3" id="KW-1185">Reference proteome</keyword>
<dbReference type="GeneID" id="14875910"/>
<dbReference type="OMA" id="TETEWIW"/>
<feature type="region of interest" description="Disordered" evidence="1">
    <location>
        <begin position="866"/>
        <end position="896"/>
    </location>
</feature>
<feature type="compositionally biased region" description="Low complexity" evidence="1">
    <location>
        <begin position="220"/>
        <end position="258"/>
    </location>
</feature>
<dbReference type="KEGG" id="dfa:DFA_06442"/>
<dbReference type="AlphaFoldDB" id="F4PJ06"/>
<reference evidence="3" key="1">
    <citation type="journal article" date="2011" name="Genome Res.">
        <title>Phylogeny-wide analysis of social amoeba genomes highlights ancient origins for complex intercellular communication.</title>
        <authorList>
            <person name="Heidel A.J."/>
            <person name="Lawal H.M."/>
            <person name="Felder M."/>
            <person name="Schilde C."/>
            <person name="Helps N.R."/>
            <person name="Tunggal B."/>
            <person name="Rivero F."/>
            <person name="John U."/>
            <person name="Schleicher M."/>
            <person name="Eichinger L."/>
            <person name="Platzer M."/>
            <person name="Noegel A.A."/>
            <person name="Schaap P."/>
            <person name="Gloeckner G."/>
        </authorList>
    </citation>
    <scope>NUCLEOTIDE SEQUENCE [LARGE SCALE GENOMIC DNA]</scope>
    <source>
        <strain evidence="3">SH3</strain>
    </source>
</reference>
<proteinExistence type="predicted"/>
<organism evidence="2 3">
    <name type="scientific">Cavenderia fasciculata</name>
    <name type="common">Slime mold</name>
    <name type="synonym">Dictyostelium fasciculatum</name>
    <dbReference type="NCBI Taxonomy" id="261658"/>
    <lineage>
        <taxon>Eukaryota</taxon>
        <taxon>Amoebozoa</taxon>
        <taxon>Evosea</taxon>
        <taxon>Eumycetozoa</taxon>
        <taxon>Dictyostelia</taxon>
        <taxon>Acytosteliales</taxon>
        <taxon>Cavenderiaceae</taxon>
        <taxon>Cavenderia</taxon>
    </lineage>
</organism>
<feature type="region of interest" description="Disordered" evidence="1">
    <location>
        <begin position="214"/>
        <end position="261"/>
    </location>
</feature>
<sequence length="933" mass="105747">MKEVEWFDQFSKISIPRATSKWNNKKSYRSSDMAIFKRSMCNQMIVGQKLLKSVSLMNNGSALNAILVGGSNRKWSIVFHNRMVGSQELISPSLVAHILDCLLLYVVELNKTLAKEQHDNPKQQTQQNQQSTSSSSSPRFFSNIDDTLDSTESLLTFCQGMQDFIQSHRTDIDNSLIGFNLNPSLIDHINNYRRMNMVFNGPTTPKMGASLTFINKDNNNRNSNSHSTNTTTSTTTGHSNPLTSSSSSGSANASLASLPTPPLPFGGKITRRILLKKQLSMNPSPIITKPIIPPNSNNNISSNNNNHNYFIHSNSGYTPQNTPKSFFNQHIRRSNQKLELDTMYLMNLMNKWSKLSDKKLAVELRDFLCLNKQEDFNHTSLAKGDLVIFKYPTSAKDIYPTTRYMFGRFTGQSCDSPNSPFKDTTLNTEYLSIYINPTETEWIWIKRDDIIKFSSAFGLIDLNAMKMSEMIECPTLALQKMILAKEEELFRNFLSSKNIQPHLLDKLDNQILSLGELKELRTLCLLLTQLSSNLPLELVQCVQKMVSAEVGRFLSTVEPSSLYVPTRRRVLEQLDCYSETRSGQSLKLRCAQLRTQCEAAVSKLISQKLEILDGNRKMRVVNWWLSLIKERVEEYLVERGFDPDAVPADYTVTPPASLQRVANNLLVLHNTLPSAGSCDPALMVLVRKLKDEIYPVIEDFSTCIKYILCEWLDVETKDVVIKDISNQVFLESLEKNLSSLSQDNVNKIKRMIKDIDYLSEMIKLENSISENFDDDRRYESDIIPISGLIFGRLYRIENELRTVIECWNNHQINQMNYEMNEDSPPPTKPKNNNNSVSYSSSNSTPNLIIPNIIDIKSQSNSCFDLNNSSSNSTNDLNGTEKGGAEQQLLNNNNNDIPMEKEQRYQKGKFQIPKIVIESPLDLNGTSTPGIASN</sequence>